<dbReference type="SUPFAM" id="SSF56281">
    <property type="entry name" value="Metallo-hydrolase/oxidoreductase"/>
    <property type="match status" value="1"/>
</dbReference>
<dbReference type="InterPro" id="IPR001279">
    <property type="entry name" value="Metallo-B-lactamas"/>
</dbReference>
<dbReference type="Proteomes" id="UP000543642">
    <property type="component" value="Unassembled WGS sequence"/>
</dbReference>
<reference evidence="2 3" key="1">
    <citation type="submission" date="2020-08" db="EMBL/GenBank/DDBJ databases">
        <title>Genomic Encyclopedia of Type Strains, Phase IV (KMG-IV): sequencing the most valuable type-strain genomes for metagenomic binning, comparative biology and taxonomic classification.</title>
        <authorList>
            <person name="Goeker M."/>
        </authorList>
    </citation>
    <scope>NUCLEOTIDE SEQUENCE [LARGE SCALE GENOMIC DNA]</scope>
    <source>
        <strain evidence="2 3">DSM 106146</strain>
    </source>
</reference>
<comment type="caution">
    <text evidence="2">The sequence shown here is derived from an EMBL/GenBank/DDBJ whole genome shotgun (WGS) entry which is preliminary data.</text>
</comment>
<sequence>MALRKDFYQIIDEGHGIYRIFSLEGVYMELFTGTDRALLLDTGVGLGDLVSAVRSVTQLPLTIVNTHGHYDHANGNDQFTNVPIYMHPDDWEVYSFYSRPENREHTLNCSRHTKKGWNSPDYINIVPDDMADEDYIHIRPVSLLPLHEGEIFDLGGITLETIHVPGHTKGSCALLHRETGDLYIGDAANSHLVLSVFAAPIQEYKNTLEKLKKINFVRMRPSHEKDWLDKSVLDDYLDCISNPDPDNFVEASSPARPGDTDYMYIRRGYTISDTKKPGFASFIVKEKI</sequence>
<dbReference type="SMART" id="SM00849">
    <property type="entry name" value="Lactamase_B"/>
    <property type="match status" value="1"/>
</dbReference>
<dbReference type="Gene3D" id="3.60.15.10">
    <property type="entry name" value="Ribonuclease Z/Hydroxyacylglutathione hydrolase-like"/>
    <property type="match status" value="1"/>
</dbReference>
<organism evidence="2 3">
    <name type="scientific">Catenibacillus scindens</name>
    <dbReference type="NCBI Taxonomy" id="673271"/>
    <lineage>
        <taxon>Bacteria</taxon>
        <taxon>Bacillati</taxon>
        <taxon>Bacillota</taxon>
        <taxon>Clostridia</taxon>
        <taxon>Lachnospirales</taxon>
        <taxon>Lachnospiraceae</taxon>
        <taxon>Catenibacillus</taxon>
    </lineage>
</organism>
<dbReference type="InterPro" id="IPR050855">
    <property type="entry name" value="NDM-1-like"/>
</dbReference>
<dbReference type="GO" id="GO:0016787">
    <property type="term" value="F:hydrolase activity"/>
    <property type="evidence" value="ECO:0007669"/>
    <property type="project" value="UniProtKB-KW"/>
</dbReference>
<dbReference type="AlphaFoldDB" id="A0A7W8M4R5"/>
<evidence type="ECO:0000313" key="2">
    <source>
        <dbReference type="EMBL" id="MBB5264099.1"/>
    </source>
</evidence>
<proteinExistence type="predicted"/>
<keyword evidence="3" id="KW-1185">Reference proteome</keyword>
<name>A0A7W8M4R5_9FIRM</name>
<evidence type="ECO:0000313" key="3">
    <source>
        <dbReference type="Proteomes" id="UP000543642"/>
    </source>
</evidence>
<gene>
    <name evidence="2" type="ORF">HNP82_001204</name>
</gene>
<protein>
    <submittedName>
        <fullName evidence="2">Glyoxylase-like metal-dependent hydrolase (Beta-lactamase superfamily II)</fullName>
    </submittedName>
</protein>
<dbReference type="EMBL" id="JACHFW010000003">
    <property type="protein sequence ID" value="MBB5264099.1"/>
    <property type="molecule type" value="Genomic_DNA"/>
</dbReference>
<evidence type="ECO:0000259" key="1">
    <source>
        <dbReference type="SMART" id="SM00849"/>
    </source>
</evidence>
<keyword evidence="2" id="KW-0378">Hydrolase</keyword>
<dbReference type="InterPro" id="IPR036866">
    <property type="entry name" value="RibonucZ/Hydroxyglut_hydro"/>
</dbReference>
<feature type="domain" description="Metallo-beta-lactamase" evidence="1">
    <location>
        <begin position="25"/>
        <end position="223"/>
    </location>
</feature>
<dbReference type="PANTHER" id="PTHR42951:SF22">
    <property type="entry name" value="METALLO BETA-LACTAMASE SUPERFAMILY LIPOPROTEIN"/>
    <property type="match status" value="1"/>
</dbReference>
<accession>A0A7W8M4R5</accession>
<dbReference type="Pfam" id="PF00753">
    <property type="entry name" value="Lactamase_B"/>
    <property type="match status" value="1"/>
</dbReference>
<dbReference type="RefSeq" id="WP_183772481.1">
    <property type="nucleotide sequence ID" value="NZ_JACHFW010000003.1"/>
</dbReference>
<dbReference type="PANTHER" id="PTHR42951">
    <property type="entry name" value="METALLO-BETA-LACTAMASE DOMAIN-CONTAINING"/>
    <property type="match status" value="1"/>
</dbReference>